<name>A4WHZ9_PYRAR</name>
<accession>A4WHZ9</accession>
<dbReference type="GeneID" id="5055767"/>
<evidence type="ECO:0000313" key="1">
    <source>
        <dbReference type="EMBL" id="ABP50016.1"/>
    </source>
</evidence>
<dbReference type="RefSeq" id="WP_011899923.1">
    <property type="nucleotide sequence ID" value="NC_009376.1"/>
</dbReference>
<reference evidence="1 2" key="1">
    <citation type="submission" date="2007-04" db="EMBL/GenBank/DDBJ databases">
        <title>Complete sequence of Pyrobaculum arsenaticum DSM 13514.</title>
        <authorList>
            <consortium name="US DOE Joint Genome Institute"/>
            <person name="Copeland A."/>
            <person name="Lucas S."/>
            <person name="Lapidus A."/>
            <person name="Barry K."/>
            <person name="Glavina del Rio T."/>
            <person name="Dalin E."/>
            <person name="Tice H."/>
            <person name="Pitluck S."/>
            <person name="Chain P."/>
            <person name="Malfatti S."/>
            <person name="Shin M."/>
            <person name="Vergez L."/>
            <person name="Schmutz J."/>
            <person name="Larimer F."/>
            <person name="Land M."/>
            <person name="Hauser L."/>
            <person name="Kyrpides N."/>
            <person name="Mikhailova N."/>
            <person name="Cozen A.E."/>
            <person name="Fitz-Gibbon S.T."/>
            <person name="House C.H."/>
            <person name="Saltikov C."/>
            <person name="Lowe T.M."/>
            <person name="Richardson P."/>
        </authorList>
    </citation>
    <scope>NUCLEOTIDE SEQUENCE [LARGE SCALE GENOMIC DNA]</scope>
    <source>
        <strain evidence="2">ATCC 700994 / DSM 13514 / JCM 11321 / PZ6</strain>
    </source>
</reference>
<evidence type="ECO:0000313" key="2">
    <source>
        <dbReference type="Proteomes" id="UP000001567"/>
    </source>
</evidence>
<proteinExistence type="predicted"/>
<dbReference type="EMBL" id="CP000660">
    <property type="protein sequence ID" value="ABP50016.1"/>
    <property type="molecule type" value="Genomic_DNA"/>
</dbReference>
<organism evidence="1 2">
    <name type="scientific">Pyrobaculum arsenaticum (strain DSM 13514 / JCM 11321 / PZ6)</name>
    <dbReference type="NCBI Taxonomy" id="340102"/>
    <lineage>
        <taxon>Archaea</taxon>
        <taxon>Thermoproteota</taxon>
        <taxon>Thermoprotei</taxon>
        <taxon>Thermoproteales</taxon>
        <taxon>Thermoproteaceae</taxon>
        <taxon>Pyrobaculum</taxon>
    </lineage>
</organism>
<sequence>MKSYNVLITEPPRVGVIYTSEPSIETVATCTPPLERIVKDLSRRYFAIVREGEPSLVLSGLAEVAVWITGDGRVAKLEVELLKPYAVDENYVKEFLTVMKW</sequence>
<gene>
    <name evidence="1" type="ordered locus">Pars_0417</name>
</gene>
<dbReference type="HOGENOM" id="CLU_2285159_0_0_2"/>
<dbReference type="AlphaFoldDB" id="A4WHZ9"/>
<protein>
    <submittedName>
        <fullName evidence="1">Uncharacterized protein</fullName>
    </submittedName>
</protein>
<dbReference type="Proteomes" id="UP000001567">
    <property type="component" value="Chromosome"/>
</dbReference>
<dbReference type="KEGG" id="pas:Pars_0417"/>